<evidence type="ECO:0000313" key="2">
    <source>
        <dbReference type="Proteomes" id="UP000031643"/>
    </source>
</evidence>
<keyword evidence="2" id="KW-1185">Reference proteome</keyword>
<dbReference type="Proteomes" id="UP000031643">
    <property type="component" value="Chromosome"/>
</dbReference>
<dbReference type="HOGENOM" id="CLU_2683596_0_0_5"/>
<organism evidence="1 2">
    <name type="scientific">Methyloceanibacter caenitepidi</name>
    <dbReference type="NCBI Taxonomy" id="1384459"/>
    <lineage>
        <taxon>Bacteria</taxon>
        <taxon>Pseudomonadati</taxon>
        <taxon>Pseudomonadota</taxon>
        <taxon>Alphaproteobacteria</taxon>
        <taxon>Hyphomicrobiales</taxon>
        <taxon>Hyphomicrobiaceae</taxon>
        <taxon>Methyloceanibacter</taxon>
    </lineage>
</organism>
<protein>
    <submittedName>
        <fullName evidence="1">Uncharacterized protein</fullName>
    </submittedName>
</protein>
<dbReference type="STRING" id="1384459.GL4_1484"/>
<dbReference type="KEGG" id="mcg:GL4_1484"/>
<gene>
    <name evidence="1" type="ORF">GL4_1484</name>
</gene>
<sequence length="74" mass="8172">MQLIMMWAAISVAIGLVIWSAREDGRRSAAQEILEALKAARPSGVNMAVPSDFLERIDKIGGIRRPRATKRRAP</sequence>
<proteinExistence type="predicted"/>
<dbReference type="RefSeq" id="WP_045366130.1">
    <property type="nucleotide sequence ID" value="NZ_AP014648.1"/>
</dbReference>
<reference evidence="1 2" key="1">
    <citation type="submission" date="2014-09" db="EMBL/GenBank/DDBJ databases">
        <title>Genome sequencing of Methyloceanibacter caenitepidi Gela4.</title>
        <authorList>
            <person name="Takeuchi M."/>
            <person name="Susumu S."/>
            <person name="Kamagata Y."/>
            <person name="Oshima K."/>
            <person name="Hattori M."/>
            <person name="Iwasaki W."/>
        </authorList>
    </citation>
    <scope>NUCLEOTIDE SEQUENCE [LARGE SCALE GENOMIC DNA]</scope>
    <source>
        <strain evidence="1 2">Gela4</strain>
    </source>
</reference>
<evidence type="ECO:0000313" key="1">
    <source>
        <dbReference type="EMBL" id="BAQ16940.1"/>
    </source>
</evidence>
<dbReference type="EMBL" id="AP014648">
    <property type="protein sequence ID" value="BAQ16940.1"/>
    <property type="molecule type" value="Genomic_DNA"/>
</dbReference>
<name>A0A0A8K216_9HYPH</name>
<dbReference type="AlphaFoldDB" id="A0A0A8K216"/>
<accession>A0A0A8K216</accession>